<keyword evidence="2" id="KW-1185">Reference proteome</keyword>
<sequence length="46" mass="5325">METLVWLLVIFVVIAGGVWAVVKLRRTFSKEIERAKRIQKANRNGQ</sequence>
<reference evidence="1 2" key="1">
    <citation type="submission" date="2023-04" db="EMBL/GenBank/DDBJ databases">
        <title>Funneling lignin-derived compounds into biodiesel using alkali-halophilic Citricoccus sp. P2.</title>
        <authorList>
            <person name="Luo C.-B."/>
        </authorList>
    </citation>
    <scope>NUCLEOTIDE SEQUENCE [LARGE SCALE GENOMIC DNA]</scope>
    <source>
        <strain evidence="1 2">P2</strain>
    </source>
</reference>
<dbReference type="EMBL" id="CP121252">
    <property type="protein sequence ID" value="WFP15854.1"/>
    <property type="molecule type" value="Genomic_DNA"/>
</dbReference>
<accession>A0ABY8H4T7</accession>
<name>A0ABY8H4T7_9MICC</name>
<proteinExistence type="predicted"/>
<evidence type="ECO:0000313" key="1">
    <source>
        <dbReference type="EMBL" id="WFP15854.1"/>
    </source>
</evidence>
<protein>
    <submittedName>
        <fullName evidence="1">Uncharacterized protein</fullName>
    </submittedName>
</protein>
<gene>
    <name evidence="1" type="ORF">P8192_10665</name>
</gene>
<organism evidence="1 2">
    <name type="scientific">Citricoccus muralis</name>
    <dbReference type="NCBI Taxonomy" id="169134"/>
    <lineage>
        <taxon>Bacteria</taxon>
        <taxon>Bacillati</taxon>
        <taxon>Actinomycetota</taxon>
        <taxon>Actinomycetes</taxon>
        <taxon>Micrococcales</taxon>
        <taxon>Micrococcaceae</taxon>
        <taxon>Citricoccus</taxon>
    </lineage>
</organism>
<evidence type="ECO:0000313" key="2">
    <source>
        <dbReference type="Proteomes" id="UP001219037"/>
    </source>
</evidence>
<dbReference type="RefSeq" id="WP_278156903.1">
    <property type="nucleotide sequence ID" value="NZ_CP121252.1"/>
</dbReference>
<dbReference type="Proteomes" id="UP001219037">
    <property type="component" value="Chromosome"/>
</dbReference>